<dbReference type="InterPro" id="IPR029063">
    <property type="entry name" value="SAM-dependent_MTases_sf"/>
</dbReference>
<accession>A0A1Y1ZX49</accession>
<evidence type="ECO:0000256" key="1">
    <source>
        <dbReference type="SAM" id="MobiDB-lite"/>
    </source>
</evidence>
<dbReference type="GO" id="GO:0008168">
    <property type="term" value="F:methyltransferase activity"/>
    <property type="evidence" value="ECO:0007669"/>
    <property type="project" value="UniProtKB-KW"/>
</dbReference>
<sequence>MSAYHNSDWAECYDLWVSKIFGSGPYEDIAIFEAILQQILDTHPTSDDARPVRIADIGSGSGRVLGDLQDYMKTSGRQFEYLGVEPGKPMLERAQRFCTERSWNEGNVAVKWILGGAEDVAGKLLQEVDSVNLVIFAAGGICHVTTDEGMQAFLRDVSRVLNEGGRAVVSILNDFIPDQVAENQTPSQDLAPEDNTVGEGPERLPSVDRPGEIYVKYPSKEIATGKIKTEEFRLDVEDGEGKALRSYVLKWDAKMFDEPGWIQAVGDAELKIREVREGGIQRWYVLERA</sequence>
<evidence type="ECO:0000313" key="3">
    <source>
        <dbReference type="EMBL" id="ORY14647.1"/>
    </source>
</evidence>
<protein>
    <submittedName>
        <fullName evidence="3">S-adenosyl-L-methionine-dependent methyltransferase</fullName>
    </submittedName>
</protein>
<evidence type="ECO:0000313" key="4">
    <source>
        <dbReference type="Proteomes" id="UP000193144"/>
    </source>
</evidence>
<dbReference type="SUPFAM" id="SSF53335">
    <property type="entry name" value="S-adenosyl-L-methionine-dependent methyltransferases"/>
    <property type="match status" value="1"/>
</dbReference>
<dbReference type="Gene3D" id="3.40.50.150">
    <property type="entry name" value="Vaccinia Virus protein VP39"/>
    <property type="match status" value="1"/>
</dbReference>
<dbReference type="Pfam" id="PF13649">
    <property type="entry name" value="Methyltransf_25"/>
    <property type="match status" value="1"/>
</dbReference>
<feature type="region of interest" description="Disordered" evidence="1">
    <location>
        <begin position="183"/>
        <end position="205"/>
    </location>
</feature>
<evidence type="ECO:0000259" key="2">
    <source>
        <dbReference type="Pfam" id="PF13649"/>
    </source>
</evidence>
<feature type="domain" description="Methyltransferase" evidence="2">
    <location>
        <begin position="54"/>
        <end position="165"/>
    </location>
</feature>
<name>A0A1Y1ZX49_9PLEO</name>
<keyword evidence="3" id="KW-0808">Transferase</keyword>
<keyword evidence="3" id="KW-0489">Methyltransferase</keyword>
<keyword evidence="4" id="KW-1185">Reference proteome</keyword>
<dbReference type="CDD" id="cd02440">
    <property type="entry name" value="AdoMet_MTases"/>
    <property type="match status" value="1"/>
</dbReference>
<reference evidence="3 4" key="1">
    <citation type="submission" date="2016-07" db="EMBL/GenBank/DDBJ databases">
        <title>Pervasive Adenine N6-methylation of Active Genes in Fungi.</title>
        <authorList>
            <consortium name="DOE Joint Genome Institute"/>
            <person name="Mondo S.J."/>
            <person name="Dannebaum R.O."/>
            <person name="Kuo R.C."/>
            <person name="Labutti K."/>
            <person name="Haridas S."/>
            <person name="Kuo A."/>
            <person name="Salamov A."/>
            <person name="Ahrendt S.R."/>
            <person name="Lipzen A."/>
            <person name="Sullivan W."/>
            <person name="Andreopoulos W.B."/>
            <person name="Clum A."/>
            <person name="Lindquist E."/>
            <person name="Daum C."/>
            <person name="Ramamoorthy G.K."/>
            <person name="Gryganskyi A."/>
            <person name="Culley D."/>
            <person name="Magnuson J.K."/>
            <person name="James T.Y."/>
            <person name="O'Malley M.A."/>
            <person name="Stajich J.E."/>
            <person name="Spatafora J.W."/>
            <person name="Visel A."/>
            <person name="Grigoriev I.V."/>
        </authorList>
    </citation>
    <scope>NUCLEOTIDE SEQUENCE [LARGE SCALE GENOMIC DNA]</scope>
    <source>
        <strain evidence="3 4">CBS 115471</strain>
    </source>
</reference>
<dbReference type="GO" id="GO:0032259">
    <property type="term" value="P:methylation"/>
    <property type="evidence" value="ECO:0007669"/>
    <property type="project" value="UniProtKB-KW"/>
</dbReference>
<dbReference type="OrthoDB" id="5339271at2759"/>
<dbReference type="AlphaFoldDB" id="A0A1Y1ZX49"/>
<organism evidence="3 4">
    <name type="scientific">Clohesyomyces aquaticus</name>
    <dbReference type="NCBI Taxonomy" id="1231657"/>
    <lineage>
        <taxon>Eukaryota</taxon>
        <taxon>Fungi</taxon>
        <taxon>Dikarya</taxon>
        <taxon>Ascomycota</taxon>
        <taxon>Pezizomycotina</taxon>
        <taxon>Dothideomycetes</taxon>
        <taxon>Pleosporomycetidae</taxon>
        <taxon>Pleosporales</taxon>
        <taxon>Lindgomycetaceae</taxon>
        <taxon>Clohesyomyces</taxon>
    </lineage>
</organism>
<dbReference type="InterPro" id="IPR041698">
    <property type="entry name" value="Methyltransf_25"/>
</dbReference>
<proteinExistence type="predicted"/>
<dbReference type="Proteomes" id="UP000193144">
    <property type="component" value="Unassembled WGS sequence"/>
</dbReference>
<gene>
    <name evidence="3" type="ORF">BCR34DRAFT_598989</name>
</gene>
<comment type="caution">
    <text evidence="3">The sequence shown here is derived from an EMBL/GenBank/DDBJ whole genome shotgun (WGS) entry which is preliminary data.</text>
</comment>
<dbReference type="EMBL" id="MCFA01000031">
    <property type="protein sequence ID" value="ORY14647.1"/>
    <property type="molecule type" value="Genomic_DNA"/>
</dbReference>